<protein>
    <submittedName>
        <fullName evidence="3">VOC family protein</fullName>
    </submittedName>
</protein>
<dbReference type="AlphaFoldDB" id="A0AAE3ML61"/>
<evidence type="ECO:0000256" key="1">
    <source>
        <dbReference type="SAM" id="SignalP"/>
    </source>
</evidence>
<gene>
    <name evidence="3" type="ORF">OO016_09285</name>
</gene>
<dbReference type="SUPFAM" id="SSF54593">
    <property type="entry name" value="Glyoxalase/Bleomycin resistance protein/Dihydroxybiphenyl dioxygenase"/>
    <property type="match status" value="1"/>
</dbReference>
<evidence type="ECO:0000259" key="2">
    <source>
        <dbReference type="PROSITE" id="PS51819"/>
    </source>
</evidence>
<dbReference type="EMBL" id="JAPFQP010000002">
    <property type="protein sequence ID" value="MCX2719795.1"/>
    <property type="molecule type" value="Genomic_DNA"/>
</dbReference>
<dbReference type="Pfam" id="PF00903">
    <property type="entry name" value="Glyoxalase"/>
    <property type="match status" value="1"/>
</dbReference>
<dbReference type="Proteomes" id="UP001207116">
    <property type="component" value="Unassembled WGS sequence"/>
</dbReference>
<keyword evidence="4" id="KW-1185">Reference proteome</keyword>
<feature type="domain" description="VOC" evidence="2">
    <location>
        <begin position="24"/>
        <end position="145"/>
    </location>
</feature>
<accession>A0AAE3ML61</accession>
<organism evidence="3 4">
    <name type="scientific">Lentiprolixibacter aurantiacus</name>
    <dbReference type="NCBI Taxonomy" id="2993939"/>
    <lineage>
        <taxon>Bacteria</taxon>
        <taxon>Pseudomonadati</taxon>
        <taxon>Bacteroidota</taxon>
        <taxon>Flavobacteriia</taxon>
        <taxon>Flavobacteriales</taxon>
        <taxon>Flavobacteriaceae</taxon>
        <taxon>Lentiprolixibacter</taxon>
    </lineage>
</organism>
<evidence type="ECO:0000313" key="3">
    <source>
        <dbReference type="EMBL" id="MCX2719795.1"/>
    </source>
</evidence>
<keyword evidence="1" id="KW-0732">Signal</keyword>
<dbReference type="PROSITE" id="PS51819">
    <property type="entry name" value="VOC"/>
    <property type="match status" value="1"/>
</dbReference>
<dbReference type="InterPro" id="IPR037523">
    <property type="entry name" value="VOC_core"/>
</dbReference>
<dbReference type="InterPro" id="IPR029068">
    <property type="entry name" value="Glyas_Bleomycin-R_OHBP_Dase"/>
</dbReference>
<sequence length="147" mass="17168">MKYMLMSVILLGLSTSNAQEFDFHYDHYSFVVQDLKKVGDFYAEVLKLEEIPHPSDPDGFRWFRIRGSHQLHLIGKDTVVRQENKSVHLCLSTANLETFIEHLNAREIPYWDWPGNKGAVTNRADGVKQIYILDPERNWIEINNAKH</sequence>
<comment type="caution">
    <text evidence="3">The sequence shown here is derived from an EMBL/GenBank/DDBJ whole genome shotgun (WGS) entry which is preliminary data.</text>
</comment>
<dbReference type="RefSeq" id="WP_266012834.1">
    <property type="nucleotide sequence ID" value="NZ_JAPFQP010000002.1"/>
</dbReference>
<dbReference type="Gene3D" id="3.10.180.10">
    <property type="entry name" value="2,3-Dihydroxybiphenyl 1,2-Dioxygenase, domain 1"/>
    <property type="match status" value="1"/>
</dbReference>
<dbReference type="InterPro" id="IPR004360">
    <property type="entry name" value="Glyas_Fos-R_dOase_dom"/>
</dbReference>
<proteinExistence type="predicted"/>
<feature type="signal peptide" evidence="1">
    <location>
        <begin position="1"/>
        <end position="18"/>
    </location>
</feature>
<reference evidence="3" key="1">
    <citation type="submission" date="2022-11" db="EMBL/GenBank/DDBJ databases">
        <title>The characterization of three novel Bacteroidetes species and genomic analysis of their roles in tidal elemental geochemical cycles.</title>
        <authorList>
            <person name="Ma K.-J."/>
        </authorList>
    </citation>
    <scope>NUCLEOTIDE SEQUENCE</scope>
    <source>
        <strain evidence="3">M415</strain>
    </source>
</reference>
<name>A0AAE3ML61_9FLAO</name>
<evidence type="ECO:0000313" key="4">
    <source>
        <dbReference type="Proteomes" id="UP001207116"/>
    </source>
</evidence>
<feature type="chain" id="PRO_5041992082" evidence="1">
    <location>
        <begin position="19"/>
        <end position="147"/>
    </location>
</feature>